<protein>
    <submittedName>
        <fullName evidence="1">Uncharacterized protein</fullName>
    </submittedName>
</protein>
<proteinExistence type="predicted"/>
<keyword evidence="2" id="KW-1185">Reference proteome</keyword>
<evidence type="ECO:0000313" key="1">
    <source>
        <dbReference type="EMBL" id="OQP65435.1"/>
    </source>
</evidence>
<organism evidence="1 2">
    <name type="scientific">Niastella vici</name>
    <dbReference type="NCBI Taxonomy" id="1703345"/>
    <lineage>
        <taxon>Bacteria</taxon>
        <taxon>Pseudomonadati</taxon>
        <taxon>Bacteroidota</taxon>
        <taxon>Chitinophagia</taxon>
        <taxon>Chitinophagales</taxon>
        <taxon>Chitinophagaceae</taxon>
        <taxon>Niastella</taxon>
    </lineage>
</organism>
<dbReference type="STRING" id="1703345.A3860_17375"/>
<reference evidence="1 2" key="1">
    <citation type="submission" date="2016-03" db="EMBL/GenBank/DDBJ databases">
        <title>Niastella vici sp. nov., isolated from farmland soil.</title>
        <authorList>
            <person name="Chen L."/>
            <person name="Wang D."/>
            <person name="Yang S."/>
            <person name="Wang G."/>
        </authorList>
    </citation>
    <scope>NUCLEOTIDE SEQUENCE [LARGE SCALE GENOMIC DNA]</scope>
    <source>
        <strain evidence="1 2">DJ57</strain>
    </source>
</reference>
<accession>A0A1V9G461</accession>
<dbReference type="AlphaFoldDB" id="A0A1V9G461"/>
<dbReference type="RefSeq" id="WP_081146260.1">
    <property type="nucleotide sequence ID" value="NZ_LVYD01000024.1"/>
</dbReference>
<evidence type="ECO:0000313" key="2">
    <source>
        <dbReference type="Proteomes" id="UP000192796"/>
    </source>
</evidence>
<dbReference type="EMBL" id="LVYD01000024">
    <property type="protein sequence ID" value="OQP65435.1"/>
    <property type="molecule type" value="Genomic_DNA"/>
</dbReference>
<dbReference type="Proteomes" id="UP000192796">
    <property type="component" value="Unassembled WGS sequence"/>
</dbReference>
<name>A0A1V9G461_9BACT</name>
<gene>
    <name evidence="1" type="ORF">A3860_17375</name>
</gene>
<sequence>MQKFFTHDSYSDTIRLMPNNYSILYRKSRRWMLHIDLMVDNTLATKICQIMHDFDTAFQPIGSLLAARLDTLFTTPAVPPNASAIFEYMPATLWNRWPEQRITFYGSKGRYIVHDQKAYFIWDGCHVATLTWYNFLWHPNPCPPVPKDFKALAYELAPDLKEQLLITISLQHC</sequence>
<comment type="caution">
    <text evidence="1">The sequence shown here is derived from an EMBL/GenBank/DDBJ whole genome shotgun (WGS) entry which is preliminary data.</text>
</comment>